<dbReference type="Proteomes" id="UP000595897">
    <property type="component" value="Chromosome"/>
</dbReference>
<dbReference type="GO" id="GO:0004190">
    <property type="term" value="F:aspartic-type endopeptidase activity"/>
    <property type="evidence" value="ECO:0007669"/>
    <property type="project" value="UniProtKB-KW"/>
</dbReference>
<gene>
    <name evidence="5" type="ORF">bsdtb5_25430</name>
</gene>
<dbReference type="InterPro" id="IPR000671">
    <property type="entry name" value="Peptidase_A31"/>
</dbReference>
<dbReference type="GO" id="GO:0016485">
    <property type="term" value="P:protein processing"/>
    <property type="evidence" value="ECO:0007669"/>
    <property type="project" value="TreeGrafter"/>
</dbReference>
<evidence type="ECO:0000256" key="2">
    <source>
        <dbReference type="ARBA" id="ARBA00022670"/>
    </source>
</evidence>
<dbReference type="InterPro" id="IPR023430">
    <property type="entry name" value="Pept_HybD-like_dom_sf"/>
</dbReference>
<evidence type="ECO:0000313" key="6">
    <source>
        <dbReference type="Proteomes" id="UP000595897"/>
    </source>
</evidence>
<dbReference type="PANTHER" id="PTHR30302">
    <property type="entry name" value="HYDROGENASE 1 MATURATION PROTEASE"/>
    <property type="match status" value="1"/>
</dbReference>
<dbReference type="PRINTS" id="PR00446">
    <property type="entry name" value="HYDRGNUPTAKE"/>
</dbReference>
<accession>A0A7R7ICZ1</accession>
<organism evidence="5 6">
    <name type="scientific">Anaeromicropila herbilytica</name>
    <dbReference type="NCBI Taxonomy" id="2785025"/>
    <lineage>
        <taxon>Bacteria</taxon>
        <taxon>Bacillati</taxon>
        <taxon>Bacillota</taxon>
        <taxon>Clostridia</taxon>
        <taxon>Lachnospirales</taxon>
        <taxon>Lachnospiraceae</taxon>
        <taxon>Anaeromicropila</taxon>
    </lineage>
</organism>
<evidence type="ECO:0000256" key="4">
    <source>
        <dbReference type="ARBA" id="ARBA00022801"/>
    </source>
</evidence>
<dbReference type="Gene3D" id="3.40.50.1450">
    <property type="entry name" value="HybD-like"/>
    <property type="match status" value="1"/>
</dbReference>
<comment type="similarity">
    <text evidence="1">Belongs to the peptidase A31 family.</text>
</comment>
<proteinExistence type="inferred from homology"/>
<dbReference type="RefSeq" id="WP_271712385.1">
    <property type="nucleotide sequence ID" value="NZ_AP024169.1"/>
</dbReference>
<reference evidence="5 6" key="1">
    <citation type="submission" date="2020-11" db="EMBL/GenBank/DDBJ databases">
        <title>Draft genome sequencing of a Lachnospiraceae strain isolated from anoxic soil subjected to BSD treatment.</title>
        <authorList>
            <person name="Uek A."/>
            <person name="Tonouchi A."/>
        </authorList>
    </citation>
    <scope>NUCLEOTIDE SEQUENCE [LARGE SCALE GENOMIC DNA]</scope>
    <source>
        <strain evidence="5 6">TB5</strain>
    </source>
</reference>
<dbReference type="SUPFAM" id="SSF53163">
    <property type="entry name" value="HybD-like"/>
    <property type="match status" value="1"/>
</dbReference>
<dbReference type="Pfam" id="PF01750">
    <property type="entry name" value="HycI"/>
    <property type="match status" value="1"/>
</dbReference>
<keyword evidence="2" id="KW-0645">Protease</keyword>
<dbReference type="GO" id="GO:0008047">
    <property type="term" value="F:enzyme activator activity"/>
    <property type="evidence" value="ECO:0007669"/>
    <property type="project" value="InterPro"/>
</dbReference>
<keyword evidence="6" id="KW-1185">Reference proteome</keyword>
<dbReference type="PANTHER" id="PTHR30302:SF1">
    <property type="entry name" value="HYDROGENASE 2 MATURATION PROTEASE"/>
    <property type="match status" value="1"/>
</dbReference>
<keyword evidence="4" id="KW-0378">Hydrolase</keyword>
<name>A0A7R7ICZ1_9FIRM</name>
<evidence type="ECO:0000256" key="1">
    <source>
        <dbReference type="ARBA" id="ARBA00006814"/>
    </source>
</evidence>
<dbReference type="CDD" id="cd00518">
    <property type="entry name" value="H2MP"/>
    <property type="match status" value="1"/>
</dbReference>
<dbReference type="KEGG" id="ahb:bsdtb5_25430"/>
<dbReference type="EMBL" id="AP024169">
    <property type="protein sequence ID" value="BCN31248.1"/>
    <property type="molecule type" value="Genomic_DNA"/>
</dbReference>
<sequence>MSVKIIGLGNTLMKDDGIGIEVLEQIEKSFNADILHKNFEFIYGETDISYCINSVVSEDQLFIIDASYLKKTPGDITTIAINSLDTNRKVYSQHSYNFLDLLKLYYPKVTGYIYAIEIYEIGYGIGISDVLRSKFKDIADNVSNNILRCISEGSKDN</sequence>
<dbReference type="AlphaFoldDB" id="A0A7R7ICZ1"/>
<protein>
    <submittedName>
        <fullName evidence="5">HybD peptidase</fullName>
    </submittedName>
</protein>
<dbReference type="NCBIfam" id="TIGR00072">
    <property type="entry name" value="hydrog_prot"/>
    <property type="match status" value="1"/>
</dbReference>
<evidence type="ECO:0000313" key="5">
    <source>
        <dbReference type="EMBL" id="BCN31248.1"/>
    </source>
</evidence>
<evidence type="ECO:0000256" key="3">
    <source>
        <dbReference type="ARBA" id="ARBA00022750"/>
    </source>
</evidence>
<keyword evidence="3" id="KW-0064">Aspartyl protease</keyword>